<dbReference type="Gramene" id="KQK93404">
    <property type="protein sequence ID" value="KQK93404"/>
    <property type="gene ID" value="SETIT_026947mg"/>
</dbReference>
<evidence type="ECO:0000313" key="3">
    <source>
        <dbReference type="EMBL" id="RCV36878.1"/>
    </source>
</evidence>
<keyword evidence="2" id="KW-0809">Transit peptide</keyword>
<protein>
    <recommendedName>
        <fullName evidence="6">Pentacotripeptide-repeat region of PRORP domain-containing protein</fullName>
    </recommendedName>
</protein>
<dbReference type="InterPro" id="IPR011990">
    <property type="entry name" value="TPR-like_helical_dom_sf"/>
</dbReference>
<keyword evidence="1" id="KW-0677">Repeat</keyword>
<dbReference type="Gene3D" id="1.25.40.10">
    <property type="entry name" value="Tetratricopeptide repeat domain"/>
    <property type="match status" value="1"/>
</dbReference>
<name>K3ZK42_SETIT</name>
<evidence type="ECO:0000313" key="5">
    <source>
        <dbReference type="Proteomes" id="UP000004995"/>
    </source>
</evidence>
<dbReference type="EMBL" id="AGNK02004607">
    <property type="status" value="NOT_ANNOTATED_CDS"/>
    <property type="molecule type" value="Genomic_DNA"/>
</dbReference>
<dbReference type="EMBL" id="CM003535">
    <property type="protein sequence ID" value="RCV36878.1"/>
    <property type="molecule type" value="Genomic_DNA"/>
</dbReference>
<accession>K3ZK42</accession>
<dbReference type="eggNOG" id="KOG4197">
    <property type="taxonomic scope" value="Eukaryota"/>
</dbReference>
<organism evidence="4 5">
    <name type="scientific">Setaria italica</name>
    <name type="common">Foxtail millet</name>
    <name type="synonym">Panicum italicum</name>
    <dbReference type="NCBI Taxonomy" id="4555"/>
    <lineage>
        <taxon>Eukaryota</taxon>
        <taxon>Viridiplantae</taxon>
        <taxon>Streptophyta</taxon>
        <taxon>Embryophyta</taxon>
        <taxon>Tracheophyta</taxon>
        <taxon>Spermatophyta</taxon>
        <taxon>Magnoliopsida</taxon>
        <taxon>Liliopsida</taxon>
        <taxon>Poales</taxon>
        <taxon>Poaceae</taxon>
        <taxon>PACMAD clade</taxon>
        <taxon>Panicoideae</taxon>
        <taxon>Panicodae</taxon>
        <taxon>Paniceae</taxon>
        <taxon>Cenchrinae</taxon>
        <taxon>Setaria</taxon>
    </lineage>
</organism>
<gene>
    <name evidence="3" type="ORF">SETIT_8G016600v2</name>
</gene>
<dbReference type="OrthoDB" id="185373at2759"/>
<dbReference type="EnsemblPlants" id="KQK93404">
    <property type="protein sequence ID" value="KQK93404"/>
    <property type="gene ID" value="SETIT_026947mg"/>
</dbReference>
<evidence type="ECO:0000313" key="4">
    <source>
        <dbReference type="EnsemblPlants" id="KQK93404"/>
    </source>
</evidence>
<evidence type="ECO:0000256" key="2">
    <source>
        <dbReference type="ARBA" id="ARBA00022946"/>
    </source>
</evidence>
<dbReference type="InterPro" id="IPR002885">
    <property type="entry name" value="PPR_rpt"/>
</dbReference>
<dbReference type="AlphaFoldDB" id="K3ZK42"/>
<evidence type="ECO:0000256" key="1">
    <source>
        <dbReference type="ARBA" id="ARBA00022737"/>
    </source>
</evidence>
<dbReference type="Proteomes" id="UP000004995">
    <property type="component" value="Unassembled WGS sequence"/>
</dbReference>
<keyword evidence="5" id="KW-1185">Reference proteome</keyword>
<reference evidence="3" key="2">
    <citation type="submission" date="2015-07" db="EMBL/GenBank/DDBJ databases">
        <authorList>
            <person name="Noorani M."/>
        </authorList>
    </citation>
    <scope>NUCLEOTIDE SEQUENCE</scope>
    <source>
        <strain evidence="3">Yugu1</strain>
    </source>
</reference>
<sequence length="154" mass="17067">MRCMPGLLLDLDPRHCRAVLASLCQCAPARDVLAFLDDMGRWGVSPGRSDHHAVLDVLLREGMAAEAYEVVARQMDADGVAQGLPEFERVLRAFREKGSFDAVVEAFDDMLLRGIVPRGLAGARRGYRSGRRRDADILAVGRLTTKLVLHCYMQ</sequence>
<dbReference type="HOGENOM" id="CLU_1707336_0_0_1"/>
<dbReference type="NCBIfam" id="TIGR00756">
    <property type="entry name" value="PPR"/>
    <property type="match status" value="1"/>
</dbReference>
<reference evidence="4" key="3">
    <citation type="submission" date="2018-08" db="UniProtKB">
        <authorList>
            <consortium name="EnsemblPlants"/>
        </authorList>
    </citation>
    <scope>IDENTIFICATION</scope>
    <source>
        <strain evidence="4">Yugu1</strain>
    </source>
</reference>
<proteinExistence type="predicted"/>
<evidence type="ECO:0008006" key="6">
    <source>
        <dbReference type="Google" id="ProtNLM"/>
    </source>
</evidence>
<reference evidence="3 5" key="1">
    <citation type="journal article" date="2012" name="Nat. Biotechnol.">
        <title>Reference genome sequence of the model plant Setaria.</title>
        <authorList>
            <person name="Bennetzen J.L."/>
            <person name="Schmutz J."/>
            <person name="Wang H."/>
            <person name="Percifield R."/>
            <person name="Hawkins J."/>
            <person name="Pontaroli A.C."/>
            <person name="Estep M."/>
            <person name="Feng L."/>
            <person name="Vaughn J.N."/>
            <person name="Grimwood J."/>
            <person name="Jenkins J."/>
            <person name="Barry K."/>
            <person name="Lindquist E."/>
            <person name="Hellsten U."/>
            <person name="Deshpande S."/>
            <person name="Wang X."/>
            <person name="Wu X."/>
            <person name="Mitros T."/>
            <person name="Triplett J."/>
            <person name="Yang X."/>
            <person name="Ye C.Y."/>
            <person name="Mauro-Herrera M."/>
            <person name="Wang L."/>
            <person name="Li P."/>
            <person name="Sharma M."/>
            <person name="Sharma R."/>
            <person name="Ronald P.C."/>
            <person name="Panaud O."/>
            <person name="Kellogg E.A."/>
            <person name="Brutnell T.P."/>
            <person name="Doust A.N."/>
            <person name="Tuskan G.A."/>
            <person name="Rokhsar D."/>
            <person name="Devos K.M."/>
        </authorList>
    </citation>
    <scope>NUCLEOTIDE SEQUENCE [LARGE SCALE GENOMIC DNA]</scope>
    <source>
        <strain evidence="5">cv. Yugu1</strain>
        <strain evidence="3">Yugu1</strain>
    </source>
</reference>